<evidence type="ECO:0000256" key="2">
    <source>
        <dbReference type="SAM" id="SignalP"/>
    </source>
</evidence>
<keyword evidence="1" id="KW-1133">Transmembrane helix</keyword>
<dbReference type="Gene3D" id="3.10.100.10">
    <property type="entry name" value="Mannose-Binding Protein A, subunit A"/>
    <property type="match status" value="1"/>
</dbReference>
<keyword evidence="1" id="KW-0472">Membrane</keyword>
<keyword evidence="1" id="KW-0812">Transmembrane</keyword>
<sequence>MYGNSILLTFILLIVLINGQYDNKKDFLQDIDEPIRTSKSSFNAQFSRGRCPDRFYQIGDECLYFGTDGRKYSWHQTQRICTIRIARLLQQTTFTIGQVNIKPNKGVRQLILNTPEKTKILEGLYREYDELNFAIRLPSDYNTLNRCHDDKEDDWPQYCVNPHNSNATCFETSGLDSNNICLRQIDCDKKYLRFACEFTLPGSSELTTSKFRNCPKSHGLRHRLSIWAWLLVAFGGMLLLLLILGGVLTFIRNLKKDSPQVRKSIAESIRADEKAMNVTTNRLSSVSEPMLVRSARTSSTSNTNYLETQPLQRVISPTIKTTTVGQDGTSPYV</sequence>
<dbReference type="InterPro" id="IPR016186">
    <property type="entry name" value="C-type_lectin-like/link_sf"/>
</dbReference>
<dbReference type="Proteomes" id="UP000663870">
    <property type="component" value="Unassembled WGS sequence"/>
</dbReference>
<keyword evidence="2" id="KW-0732">Signal</keyword>
<dbReference type="EMBL" id="CAJNOH010000440">
    <property type="protein sequence ID" value="CAF1041144.1"/>
    <property type="molecule type" value="Genomic_DNA"/>
</dbReference>
<feature type="transmembrane region" description="Helical" evidence="1">
    <location>
        <begin position="226"/>
        <end position="251"/>
    </location>
</feature>
<evidence type="ECO:0000256" key="1">
    <source>
        <dbReference type="SAM" id="Phobius"/>
    </source>
</evidence>
<dbReference type="Proteomes" id="UP000663854">
    <property type="component" value="Unassembled WGS sequence"/>
</dbReference>
<evidence type="ECO:0000313" key="4">
    <source>
        <dbReference type="EMBL" id="CAF1223810.1"/>
    </source>
</evidence>
<name>A0A814Y287_9BILA</name>
<gene>
    <name evidence="4" type="ORF">JXQ802_LOCUS25574</name>
    <name evidence="3" type="ORF">PYM288_LOCUS16650</name>
</gene>
<accession>A0A814Y287</accession>
<keyword evidence="5" id="KW-1185">Reference proteome</keyword>
<dbReference type="AlphaFoldDB" id="A0A814Y287"/>
<dbReference type="EMBL" id="CAJNOL010000867">
    <property type="protein sequence ID" value="CAF1223810.1"/>
    <property type="molecule type" value="Genomic_DNA"/>
</dbReference>
<proteinExistence type="predicted"/>
<evidence type="ECO:0000313" key="3">
    <source>
        <dbReference type="EMBL" id="CAF1041144.1"/>
    </source>
</evidence>
<feature type="signal peptide" evidence="2">
    <location>
        <begin position="1"/>
        <end position="19"/>
    </location>
</feature>
<reference evidence="4" key="1">
    <citation type="submission" date="2021-02" db="EMBL/GenBank/DDBJ databases">
        <authorList>
            <person name="Nowell W R."/>
        </authorList>
    </citation>
    <scope>NUCLEOTIDE SEQUENCE</scope>
</reference>
<comment type="caution">
    <text evidence="4">The sequence shown here is derived from an EMBL/GenBank/DDBJ whole genome shotgun (WGS) entry which is preliminary data.</text>
</comment>
<organism evidence="4 5">
    <name type="scientific">Rotaria sordida</name>
    <dbReference type="NCBI Taxonomy" id="392033"/>
    <lineage>
        <taxon>Eukaryota</taxon>
        <taxon>Metazoa</taxon>
        <taxon>Spiralia</taxon>
        <taxon>Gnathifera</taxon>
        <taxon>Rotifera</taxon>
        <taxon>Eurotatoria</taxon>
        <taxon>Bdelloidea</taxon>
        <taxon>Philodinida</taxon>
        <taxon>Philodinidae</taxon>
        <taxon>Rotaria</taxon>
    </lineage>
</organism>
<feature type="chain" id="PRO_5035685796" evidence="2">
    <location>
        <begin position="20"/>
        <end position="333"/>
    </location>
</feature>
<protein>
    <submittedName>
        <fullName evidence="4">Uncharacterized protein</fullName>
    </submittedName>
</protein>
<evidence type="ECO:0000313" key="5">
    <source>
        <dbReference type="Proteomes" id="UP000663870"/>
    </source>
</evidence>